<evidence type="ECO:0000313" key="9">
    <source>
        <dbReference type="EMBL" id="MPM24105.1"/>
    </source>
</evidence>
<evidence type="ECO:0000256" key="5">
    <source>
        <dbReference type="ARBA" id="ARBA00023136"/>
    </source>
</evidence>
<evidence type="ECO:0000256" key="1">
    <source>
        <dbReference type="ARBA" id="ARBA00004651"/>
    </source>
</evidence>
<keyword evidence="3 7" id="KW-0812">Transmembrane</keyword>
<gene>
    <name evidence="9" type="primary">yknZ_2</name>
    <name evidence="9" type="ORF">SDC9_70586</name>
</gene>
<dbReference type="Pfam" id="PF02687">
    <property type="entry name" value="FtsX"/>
    <property type="match status" value="1"/>
</dbReference>
<feature type="domain" description="ABC3 transporter permease C-terminal" evidence="8">
    <location>
        <begin position="74"/>
        <end position="187"/>
    </location>
</feature>
<feature type="transmembrane region" description="Helical" evidence="7">
    <location>
        <begin position="117"/>
        <end position="145"/>
    </location>
</feature>
<evidence type="ECO:0000256" key="4">
    <source>
        <dbReference type="ARBA" id="ARBA00022989"/>
    </source>
</evidence>
<evidence type="ECO:0000256" key="6">
    <source>
        <dbReference type="ARBA" id="ARBA00038076"/>
    </source>
</evidence>
<keyword evidence="5 7" id="KW-0472">Membrane</keyword>
<proteinExistence type="inferred from homology"/>
<evidence type="ECO:0000256" key="3">
    <source>
        <dbReference type="ARBA" id="ARBA00022692"/>
    </source>
</evidence>
<comment type="similarity">
    <text evidence="6">Belongs to the ABC-4 integral membrane protein family.</text>
</comment>
<comment type="caution">
    <text evidence="9">The sequence shown here is derived from an EMBL/GenBank/DDBJ whole genome shotgun (WGS) entry which is preliminary data.</text>
</comment>
<comment type="subcellular location">
    <subcellularLocation>
        <location evidence="1">Cell membrane</location>
        <topology evidence="1">Multi-pass membrane protein</topology>
    </subcellularLocation>
</comment>
<sequence>MDQIAYDSVFSKGTMTNISVKVDPAKDLDTVSAAATAFLNQRYGTKDNYEVQDLSSIVAQITSVTGVISTIMGIIAMVSLLVAGIGVMNIMYISVLERTREIGVKRAIGASKSAIQFQFLVESTTLTIIGGVLGIIIGILIIQVAMSLLDYNMPINLLYIVYGIVFSLSLGLAFGFLPARKAARLNIIEAIATE</sequence>
<dbReference type="AlphaFoldDB" id="A0A644Y6C1"/>
<evidence type="ECO:0000256" key="2">
    <source>
        <dbReference type="ARBA" id="ARBA00022475"/>
    </source>
</evidence>
<feature type="transmembrane region" description="Helical" evidence="7">
    <location>
        <begin position="157"/>
        <end position="177"/>
    </location>
</feature>
<dbReference type="GO" id="GO:0005886">
    <property type="term" value="C:plasma membrane"/>
    <property type="evidence" value="ECO:0007669"/>
    <property type="project" value="UniProtKB-SubCell"/>
</dbReference>
<feature type="transmembrane region" description="Helical" evidence="7">
    <location>
        <begin position="71"/>
        <end position="96"/>
    </location>
</feature>
<evidence type="ECO:0000256" key="7">
    <source>
        <dbReference type="SAM" id="Phobius"/>
    </source>
</evidence>
<dbReference type="GO" id="GO:0022857">
    <property type="term" value="F:transmembrane transporter activity"/>
    <property type="evidence" value="ECO:0007669"/>
    <property type="project" value="TreeGrafter"/>
</dbReference>
<accession>A0A644Y6C1</accession>
<reference evidence="9" key="1">
    <citation type="submission" date="2019-08" db="EMBL/GenBank/DDBJ databases">
        <authorList>
            <person name="Kucharzyk K."/>
            <person name="Murdoch R.W."/>
            <person name="Higgins S."/>
            <person name="Loffler F."/>
        </authorList>
    </citation>
    <scope>NUCLEOTIDE SEQUENCE</scope>
</reference>
<protein>
    <submittedName>
        <fullName evidence="9">Putative ABC transporter permease YknZ</fullName>
    </submittedName>
</protein>
<dbReference type="InterPro" id="IPR050250">
    <property type="entry name" value="Macrolide_Exporter_MacB"/>
</dbReference>
<organism evidence="9">
    <name type="scientific">bioreactor metagenome</name>
    <dbReference type="NCBI Taxonomy" id="1076179"/>
    <lineage>
        <taxon>unclassified sequences</taxon>
        <taxon>metagenomes</taxon>
        <taxon>ecological metagenomes</taxon>
    </lineage>
</organism>
<dbReference type="PANTHER" id="PTHR30572">
    <property type="entry name" value="MEMBRANE COMPONENT OF TRANSPORTER-RELATED"/>
    <property type="match status" value="1"/>
</dbReference>
<dbReference type="InterPro" id="IPR003838">
    <property type="entry name" value="ABC3_permease_C"/>
</dbReference>
<keyword evidence="2" id="KW-1003">Cell membrane</keyword>
<keyword evidence="4 7" id="KW-1133">Transmembrane helix</keyword>
<dbReference type="EMBL" id="VSSQ01004187">
    <property type="protein sequence ID" value="MPM24105.1"/>
    <property type="molecule type" value="Genomic_DNA"/>
</dbReference>
<evidence type="ECO:0000259" key="8">
    <source>
        <dbReference type="Pfam" id="PF02687"/>
    </source>
</evidence>
<dbReference type="PANTHER" id="PTHR30572:SF4">
    <property type="entry name" value="ABC TRANSPORTER PERMEASE YTRF"/>
    <property type="match status" value="1"/>
</dbReference>
<name>A0A644Y6C1_9ZZZZ</name>